<evidence type="ECO:0000313" key="3">
    <source>
        <dbReference type="EMBL" id="TPV50832.1"/>
    </source>
</evidence>
<name>A0A506QX59_9GAMM</name>
<keyword evidence="4" id="KW-1185">Reference proteome</keyword>
<feature type="non-terminal residue" evidence="3">
    <location>
        <position position="152"/>
    </location>
</feature>
<sequence length="152" mass="17534">MNTISFMSPIELTLSAWLEHIPFAFWLINAHKPRVLVELGTHYGSSYFAFCQAINQLNLSTKTYAVDMWKGDEHAGFYGENVYNSVLSHNNHLYSRFSTLMRTSFDEASEHFTDGEIDLLHIDGYHTYEAVKNDFNVWLPKLSNRGVVIIHD</sequence>
<evidence type="ECO:0000256" key="2">
    <source>
        <dbReference type="ARBA" id="ARBA00022679"/>
    </source>
</evidence>
<dbReference type="InterPro" id="IPR029063">
    <property type="entry name" value="SAM-dependent_MTases_sf"/>
</dbReference>
<dbReference type="Gene3D" id="3.40.50.150">
    <property type="entry name" value="Vaccinia Virus protein VP39"/>
    <property type="match status" value="1"/>
</dbReference>
<dbReference type="GO" id="GO:0005886">
    <property type="term" value="C:plasma membrane"/>
    <property type="evidence" value="ECO:0007669"/>
    <property type="project" value="TreeGrafter"/>
</dbReference>
<dbReference type="Proteomes" id="UP000317747">
    <property type="component" value="Unassembled WGS sequence"/>
</dbReference>
<proteinExistence type="predicted"/>
<dbReference type="EMBL" id="VHJA01000001">
    <property type="protein sequence ID" value="TPV50832.1"/>
    <property type="molecule type" value="Genomic_DNA"/>
</dbReference>
<dbReference type="GO" id="GO:0008168">
    <property type="term" value="F:methyltransferase activity"/>
    <property type="evidence" value="ECO:0007669"/>
    <property type="project" value="UniProtKB-KW"/>
</dbReference>
<dbReference type="PANTHER" id="PTHR40048">
    <property type="entry name" value="RHAMNOSYL O-METHYLTRANSFERASE"/>
    <property type="match status" value="1"/>
</dbReference>
<evidence type="ECO:0000256" key="1">
    <source>
        <dbReference type="ARBA" id="ARBA00022603"/>
    </source>
</evidence>
<dbReference type="GO" id="GO:0032259">
    <property type="term" value="P:methylation"/>
    <property type="evidence" value="ECO:0007669"/>
    <property type="project" value="UniProtKB-KW"/>
</dbReference>
<protein>
    <submittedName>
        <fullName evidence="3">Class I SAM-dependent methyltransferase</fullName>
    </submittedName>
</protein>
<accession>A0A506QX59</accession>
<evidence type="ECO:0000313" key="4">
    <source>
        <dbReference type="Proteomes" id="UP000317747"/>
    </source>
</evidence>
<dbReference type="PANTHER" id="PTHR40048:SF1">
    <property type="entry name" value="RHAMNOSYL O-METHYLTRANSFERASE"/>
    <property type="match status" value="1"/>
</dbReference>
<organism evidence="3 4">
    <name type="scientific">Pantoea deleyi</name>
    <dbReference type="NCBI Taxonomy" id="470932"/>
    <lineage>
        <taxon>Bacteria</taxon>
        <taxon>Pseudomonadati</taxon>
        <taxon>Pseudomonadota</taxon>
        <taxon>Gammaproteobacteria</taxon>
        <taxon>Enterobacterales</taxon>
        <taxon>Erwiniaceae</taxon>
        <taxon>Pantoea</taxon>
    </lineage>
</organism>
<keyword evidence="2 3" id="KW-0808">Transferase</keyword>
<dbReference type="SUPFAM" id="SSF53335">
    <property type="entry name" value="S-adenosyl-L-methionine-dependent methyltransferases"/>
    <property type="match status" value="1"/>
</dbReference>
<keyword evidence="1 3" id="KW-0489">Methyltransferase</keyword>
<dbReference type="OrthoDB" id="9816424at2"/>
<comment type="caution">
    <text evidence="3">The sequence shown here is derived from an EMBL/GenBank/DDBJ whole genome shotgun (WGS) entry which is preliminary data.</text>
</comment>
<dbReference type="GO" id="GO:0071770">
    <property type="term" value="P:DIM/DIP cell wall layer assembly"/>
    <property type="evidence" value="ECO:0007669"/>
    <property type="project" value="TreeGrafter"/>
</dbReference>
<reference evidence="3 4" key="1">
    <citation type="submission" date="2019-06" db="EMBL/GenBank/DDBJ databases">
        <title>Taxogenomics and systematics of the genus Pantoea.</title>
        <authorList>
            <person name="Tambong J.T."/>
        </authorList>
    </citation>
    <scope>NUCLEOTIDE SEQUENCE [LARGE SCALE GENOMIC DNA]</scope>
    <source>
        <strain evidence="3 4">LMG 24200</strain>
    </source>
</reference>
<dbReference type="AlphaFoldDB" id="A0A506QX59"/>
<gene>
    <name evidence="3" type="ORF">FJW01_00005</name>
</gene>
<dbReference type="Pfam" id="PF13578">
    <property type="entry name" value="Methyltransf_24"/>
    <property type="match status" value="1"/>
</dbReference>